<accession>A0A376B4Y5</accession>
<dbReference type="OrthoDB" id="4044803at2759"/>
<comment type="similarity">
    <text evidence="3">Belongs to the FMP46 family.</text>
</comment>
<evidence type="ECO:0000313" key="7">
    <source>
        <dbReference type="EMBL" id="SSD59682.1"/>
    </source>
</evidence>
<dbReference type="Gene3D" id="3.40.30.10">
    <property type="entry name" value="Glutaredoxin"/>
    <property type="match status" value="1"/>
</dbReference>
<dbReference type="InterPro" id="IPR012882">
    <property type="entry name" value="Fmp46"/>
</dbReference>
<dbReference type="InterPro" id="IPR036249">
    <property type="entry name" value="Thioredoxin-like_sf"/>
</dbReference>
<keyword evidence="6" id="KW-0496">Mitochondrion</keyword>
<dbReference type="SUPFAM" id="SSF52833">
    <property type="entry name" value="Thioredoxin-like"/>
    <property type="match status" value="1"/>
</dbReference>
<reference evidence="8" key="1">
    <citation type="submission" date="2018-06" db="EMBL/GenBank/DDBJ databases">
        <authorList>
            <person name="Guldener U."/>
        </authorList>
    </citation>
    <scope>NUCLEOTIDE SEQUENCE [LARGE SCALE GENOMIC DNA]</scope>
    <source>
        <strain evidence="8">UTAD17</strain>
    </source>
</reference>
<dbReference type="GO" id="GO:0005739">
    <property type="term" value="C:mitochondrion"/>
    <property type="evidence" value="ECO:0007669"/>
    <property type="project" value="UniProtKB-SubCell"/>
</dbReference>
<comment type="function">
    <text evidence="1">Putative mitochondrial redox protein which could be involved in the reduction of small toxic molecules.</text>
</comment>
<proteinExistence type="inferred from homology"/>
<evidence type="ECO:0000256" key="3">
    <source>
        <dbReference type="ARBA" id="ARBA00009734"/>
    </source>
</evidence>
<keyword evidence="5" id="KW-0560">Oxidoreductase</keyword>
<dbReference type="Pfam" id="PF07955">
    <property type="entry name" value="DUF1687"/>
    <property type="match status" value="1"/>
</dbReference>
<gene>
    <name evidence="7" type="ORF">SCODWIG_01443</name>
</gene>
<evidence type="ECO:0000256" key="2">
    <source>
        <dbReference type="ARBA" id="ARBA00004173"/>
    </source>
</evidence>
<keyword evidence="4" id="KW-0809">Transit peptide</keyword>
<comment type="subcellular location">
    <subcellularLocation>
        <location evidence="2">Mitochondrion</location>
    </subcellularLocation>
</comment>
<evidence type="ECO:0000256" key="5">
    <source>
        <dbReference type="ARBA" id="ARBA00023002"/>
    </source>
</evidence>
<dbReference type="AlphaFoldDB" id="A0A376B4Y5"/>
<dbReference type="VEuPathDB" id="FungiDB:SCODWIG_01443"/>
<organism evidence="7 8">
    <name type="scientific">Saccharomycodes ludwigii</name>
    <dbReference type="NCBI Taxonomy" id="36035"/>
    <lineage>
        <taxon>Eukaryota</taxon>
        <taxon>Fungi</taxon>
        <taxon>Dikarya</taxon>
        <taxon>Ascomycota</taxon>
        <taxon>Saccharomycotina</taxon>
        <taxon>Saccharomycetes</taxon>
        <taxon>Saccharomycodales</taxon>
        <taxon>Saccharomycodaceae</taxon>
        <taxon>Saccharomycodes</taxon>
    </lineage>
</organism>
<name>A0A376B4Y5_9ASCO</name>
<dbReference type="PANTHER" id="PTHR28071:SF1">
    <property type="entry name" value="REDOX PROTEIN FMP46, MITOCHONDRIAL-RELATED"/>
    <property type="match status" value="1"/>
</dbReference>
<sequence>MSFFRSLQNTPRVVTLFSNKVANSVSSPLLTQLKSIQESIPKDSGFKFNIEVHTSFPTKEQLSYMEDECQPKSILSKYIPYLKRLKNTHGNIASDALLSTPELGKSFSKDLKTLPPNIWKTNGEFWVDWEKKTLGDTVENFK</sequence>
<evidence type="ECO:0000256" key="4">
    <source>
        <dbReference type="ARBA" id="ARBA00022946"/>
    </source>
</evidence>
<dbReference type="Proteomes" id="UP000262825">
    <property type="component" value="Unassembled WGS sequence"/>
</dbReference>
<evidence type="ECO:0000256" key="6">
    <source>
        <dbReference type="ARBA" id="ARBA00023128"/>
    </source>
</evidence>
<protein>
    <recommendedName>
        <fullName evidence="9">Redox protein FMP46, mitochondrial</fullName>
    </recommendedName>
</protein>
<evidence type="ECO:0000313" key="8">
    <source>
        <dbReference type="Proteomes" id="UP000262825"/>
    </source>
</evidence>
<keyword evidence="8" id="KW-1185">Reference proteome</keyword>
<dbReference type="EMBL" id="UFAJ01000184">
    <property type="protein sequence ID" value="SSD59682.1"/>
    <property type="molecule type" value="Genomic_DNA"/>
</dbReference>
<dbReference type="GO" id="GO:0016491">
    <property type="term" value="F:oxidoreductase activity"/>
    <property type="evidence" value="ECO:0007669"/>
    <property type="project" value="UniProtKB-KW"/>
</dbReference>
<evidence type="ECO:0000256" key="1">
    <source>
        <dbReference type="ARBA" id="ARBA00002963"/>
    </source>
</evidence>
<evidence type="ECO:0008006" key="9">
    <source>
        <dbReference type="Google" id="ProtNLM"/>
    </source>
</evidence>
<dbReference type="PANTHER" id="PTHR28071">
    <property type="entry name" value="REDOX PROTEIN FMP46, MITOCHONDRIAL-RELATED"/>
    <property type="match status" value="1"/>
</dbReference>